<name>A0A109BF75_HYPSL</name>
<keyword evidence="7" id="KW-1185">Reference proteome</keyword>
<evidence type="ECO:0000256" key="4">
    <source>
        <dbReference type="ARBA" id="ARBA00024746"/>
    </source>
</evidence>
<evidence type="ECO:0000256" key="1">
    <source>
        <dbReference type="ARBA" id="ARBA00010577"/>
    </source>
</evidence>
<protein>
    <recommendedName>
        <fullName evidence="2">Basal-body rod modification protein FlgD</fullName>
    </recommendedName>
</protein>
<accession>A0A109BF75</accession>
<gene>
    <name evidence="6" type="ORF">APY04_1995</name>
</gene>
<evidence type="ECO:0000313" key="7">
    <source>
        <dbReference type="Proteomes" id="UP000059074"/>
    </source>
</evidence>
<comment type="similarity">
    <text evidence="1">Belongs to the FlgD family.</text>
</comment>
<proteinExistence type="inferred from homology"/>
<evidence type="ECO:0000313" key="6">
    <source>
        <dbReference type="EMBL" id="KWT67430.1"/>
    </source>
</evidence>
<dbReference type="Pfam" id="PF03963">
    <property type="entry name" value="FlgD"/>
    <property type="match status" value="1"/>
</dbReference>
<keyword evidence="6" id="KW-0282">Flagellum</keyword>
<feature type="region of interest" description="Disordered" evidence="5">
    <location>
        <begin position="1"/>
        <end position="30"/>
    </location>
</feature>
<dbReference type="PATRIC" id="fig|121290.4.peg.3392"/>
<keyword evidence="3" id="KW-1005">Bacterial flagellum biogenesis</keyword>
<dbReference type="InterPro" id="IPR005648">
    <property type="entry name" value="FlgD"/>
</dbReference>
<sequence length="142" mass="14944">MRGPLMYVPATTGAESTQQKSSTQSSTQAGTGATIDYNTFLRLLIAQMKNQDPTNPTDPAQWIGQLASFSGVEQSMQTNAKLDSLMTSMALSQADSLVGRNLTLLEDGFSGKIESVRIITGGTVAVLEDGTEILLGAGVEIS</sequence>
<dbReference type="Proteomes" id="UP000059074">
    <property type="component" value="Unassembled WGS sequence"/>
</dbReference>
<dbReference type="EMBL" id="LMTR01000065">
    <property type="protein sequence ID" value="KWT67430.1"/>
    <property type="molecule type" value="Genomic_DNA"/>
</dbReference>
<comment type="caution">
    <text evidence="6">The sequence shown here is derived from an EMBL/GenBank/DDBJ whole genome shotgun (WGS) entry which is preliminary data.</text>
</comment>
<evidence type="ECO:0000256" key="2">
    <source>
        <dbReference type="ARBA" id="ARBA00016013"/>
    </source>
</evidence>
<keyword evidence="6" id="KW-0966">Cell projection</keyword>
<dbReference type="STRING" id="121290.APY04_1995"/>
<feature type="compositionally biased region" description="Low complexity" evidence="5">
    <location>
        <begin position="16"/>
        <end position="30"/>
    </location>
</feature>
<organism evidence="6 7">
    <name type="scientific">Hyphomicrobium sulfonivorans</name>
    <dbReference type="NCBI Taxonomy" id="121290"/>
    <lineage>
        <taxon>Bacteria</taxon>
        <taxon>Pseudomonadati</taxon>
        <taxon>Pseudomonadota</taxon>
        <taxon>Alphaproteobacteria</taxon>
        <taxon>Hyphomicrobiales</taxon>
        <taxon>Hyphomicrobiaceae</taxon>
        <taxon>Hyphomicrobium</taxon>
    </lineage>
</organism>
<comment type="function">
    <text evidence="4">Required for flagellar hook formation. May act as a scaffolding protein.</text>
</comment>
<evidence type="ECO:0000256" key="3">
    <source>
        <dbReference type="ARBA" id="ARBA00022795"/>
    </source>
</evidence>
<dbReference type="NCBIfam" id="NF004670">
    <property type="entry name" value="PRK06009.1"/>
    <property type="match status" value="1"/>
</dbReference>
<dbReference type="GO" id="GO:0044781">
    <property type="term" value="P:bacterial-type flagellum organization"/>
    <property type="evidence" value="ECO:0007669"/>
    <property type="project" value="UniProtKB-KW"/>
</dbReference>
<keyword evidence="6" id="KW-0969">Cilium</keyword>
<evidence type="ECO:0000256" key="5">
    <source>
        <dbReference type="SAM" id="MobiDB-lite"/>
    </source>
</evidence>
<dbReference type="AlphaFoldDB" id="A0A109BF75"/>
<reference evidence="6 7" key="1">
    <citation type="submission" date="2015-10" db="EMBL/GenBank/DDBJ databases">
        <title>Transcriptomic analysis of a linuron degrading triple-species bacterial consortium.</title>
        <authorList>
            <person name="Albers P."/>
        </authorList>
    </citation>
    <scope>NUCLEOTIDE SEQUENCE [LARGE SCALE GENOMIC DNA]</scope>
    <source>
        <strain evidence="6 7">WDL6</strain>
    </source>
</reference>